<dbReference type="PANTHER" id="PTHR20941:SF1">
    <property type="entry name" value="FOLIC ACID SYNTHESIS PROTEIN FOL1"/>
    <property type="match status" value="1"/>
</dbReference>
<proteinExistence type="predicted"/>
<dbReference type="InterPro" id="IPR011005">
    <property type="entry name" value="Dihydropteroate_synth-like_sf"/>
</dbReference>
<dbReference type="EMBL" id="OY288114">
    <property type="protein sequence ID" value="CAJ0890664.1"/>
    <property type="molecule type" value="Genomic_DNA"/>
</dbReference>
<evidence type="ECO:0000256" key="8">
    <source>
        <dbReference type="ARBA" id="ARBA00022909"/>
    </source>
</evidence>
<dbReference type="InterPro" id="IPR045031">
    <property type="entry name" value="DHP_synth-like"/>
</dbReference>
<evidence type="ECO:0000256" key="4">
    <source>
        <dbReference type="ARBA" id="ARBA00012458"/>
    </source>
</evidence>
<gene>
    <name evidence="10" type="primary">folP</name>
    <name evidence="10" type="ORF">AMST5_04069</name>
</gene>
<protein>
    <recommendedName>
        <fullName evidence="4">dihydropteroate synthase</fullName>
        <ecNumber evidence="4">2.5.1.15</ecNumber>
    </recommendedName>
</protein>
<dbReference type="Pfam" id="PF00809">
    <property type="entry name" value="Pterin_bind"/>
    <property type="match status" value="1"/>
</dbReference>
<dbReference type="SUPFAM" id="SSF51717">
    <property type="entry name" value="Dihydropteroate synthetase-like"/>
    <property type="match status" value="1"/>
</dbReference>
<dbReference type="InterPro" id="IPR000489">
    <property type="entry name" value="Pterin-binding_dom"/>
</dbReference>
<evidence type="ECO:0000256" key="5">
    <source>
        <dbReference type="ARBA" id="ARBA00022679"/>
    </source>
</evidence>
<evidence type="ECO:0000256" key="2">
    <source>
        <dbReference type="ARBA" id="ARBA00001946"/>
    </source>
</evidence>
<keyword evidence="6" id="KW-0479">Metal-binding</keyword>
<dbReference type="GO" id="GO:0046656">
    <property type="term" value="P:folic acid biosynthetic process"/>
    <property type="evidence" value="ECO:0007669"/>
    <property type="project" value="UniProtKB-KW"/>
</dbReference>
<dbReference type="InterPro" id="IPR006390">
    <property type="entry name" value="DHP_synth_dom"/>
</dbReference>
<dbReference type="PANTHER" id="PTHR20941">
    <property type="entry name" value="FOLATE SYNTHESIS PROTEINS"/>
    <property type="match status" value="1"/>
</dbReference>
<comment type="catalytic activity">
    <reaction evidence="1">
        <text>(7,8-dihydropterin-6-yl)methyl diphosphate + 4-aminobenzoate = 7,8-dihydropteroate + diphosphate</text>
        <dbReference type="Rhea" id="RHEA:19949"/>
        <dbReference type="ChEBI" id="CHEBI:17836"/>
        <dbReference type="ChEBI" id="CHEBI:17839"/>
        <dbReference type="ChEBI" id="CHEBI:33019"/>
        <dbReference type="ChEBI" id="CHEBI:72950"/>
        <dbReference type="EC" id="2.5.1.15"/>
    </reaction>
</comment>
<dbReference type="GO" id="GO:0046654">
    <property type="term" value="P:tetrahydrofolate biosynthetic process"/>
    <property type="evidence" value="ECO:0007669"/>
    <property type="project" value="TreeGrafter"/>
</dbReference>
<feature type="domain" description="Pterin-binding" evidence="9">
    <location>
        <begin position="27"/>
        <end position="274"/>
    </location>
</feature>
<dbReference type="AlphaFoldDB" id="A0AA48RFV6"/>
<evidence type="ECO:0000256" key="1">
    <source>
        <dbReference type="ARBA" id="ARBA00000012"/>
    </source>
</evidence>
<evidence type="ECO:0000313" key="10">
    <source>
        <dbReference type="EMBL" id="CAJ0890664.1"/>
    </source>
</evidence>
<dbReference type="NCBIfam" id="TIGR01496">
    <property type="entry name" value="DHPS"/>
    <property type="match status" value="1"/>
</dbReference>
<reference evidence="10" key="1">
    <citation type="submission" date="2023-07" db="EMBL/GenBank/DDBJ databases">
        <authorList>
            <person name="Pelsma A.J. K."/>
        </authorList>
    </citation>
    <scope>NUCLEOTIDE SEQUENCE</scope>
</reference>
<organism evidence="10">
    <name type="scientific">freshwater sediment metagenome</name>
    <dbReference type="NCBI Taxonomy" id="556182"/>
    <lineage>
        <taxon>unclassified sequences</taxon>
        <taxon>metagenomes</taxon>
        <taxon>ecological metagenomes</taxon>
    </lineage>
</organism>
<evidence type="ECO:0000256" key="3">
    <source>
        <dbReference type="ARBA" id="ARBA00004763"/>
    </source>
</evidence>
<keyword evidence="8" id="KW-0289">Folate biosynthesis</keyword>
<keyword evidence="7" id="KW-0460">Magnesium</keyword>
<dbReference type="GO" id="GO:0005829">
    <property type="term" value="C:cytosol"/>
    <property type="evidence" value="ECO:0007669"/>
    <property type="project" value="TreeGrafter"/>
</dbReference>
<sequence>MTETYDFDRAAIAAARDRFFAPIGRRPVIMGIVNVTPDSFSDGGLFVSKEAALAQAQRLAAEGADIVDVGAESTRPGHTPVPPEEEWARLAPLLATLVAEAGVPVSIDTYKAVTARRALAVGVAVVNDVWGLQRDQDMAHAVAEAGAGVVIMHNREAADPEIDIVSDMRRFFEKSLDIARRAGVSAAHIALDPGIGFGKSRQQNYEALRATPALLALGFPLLIGVSRKSIFKGLPDGRIEGRIVGTLAANLLAAQAGAQIFRVHDVAEHRAAFEVLSTLGGACVKG</sequence>
<evidence type="ECO:0000256" key="6">
    <source>
        <dbReference type="ARBA" id="ARBA00022723"/>
    </source>
</evidence>
<name>A0AA48RFV6_9ZZZZ</name>
<keyword evidence="5 10" id="KW-0808">Transferase</keyword>
<comment type="pathway">
    <text evidence="3">Cofactor biosynthesis; tetrahydrofolate biosynthesis; 7,8-dihydrofolate from 2-amino-4-hydroxy-6-hydroxymethyl-7,8-dihydropteridine diphosphate and 4-aminobenzoate: step 1/2.</text>
</comment>
<dbReference type="PROSITE" id="PS00793">
    <property type="entry name" value="DHPS_2"/>
    <property type="match status" value="1"/>
</dbReference>
<evidence type="ECO:0000256" key="7">
    <source>
        <dbReference type="ARBA" id="ARBA00022842"/>
    </source>
</evidence>
<dbReference type="EC" id="2.5.1.15" evidence="4"/>
<comment type="cofactor">
    <cofactor evidence="2">
        <name>Mg(2+)</name>
        <dbReference type="ChEBI" id="CHEBI:18420"/>
    </cofactor>
</comment>
<evidence type="ECO:0000259" key="9">
    <source>
        <dbReference type="PROSITE" id="PS50972"/>
    </source>
</evidence>
<dbReference type="GO" id="GO:0046872">
    <property type="term" value="F:metal ion binding"/>
    <property type="evidence" value="ECO:0007669"/>
    <property type="project" value="UniProtKB-KW"/>
</dbReference>
<dbReference type="CDD" id="cd00739">
    <property type="entry name" value="DHPS"/>
    <property type="match status" value="1"/>
</dbReference>
<dbReference type="PROSITE" id="PS50972">
    <property type="entry name" value="PTERIN_BINDING"/>
    <property type="match status" value="1"/>
</dbReference>
<dbReference type="Gene3D" id="3.20.20.20">
    <property type="entry name" value="Dihydropteroate synthase-like"/>
    <property type="match status" value="1"/>
</dbReference>
<accession>A0AA48RFV6</accession>
<dbReference type="PROSITE" id="PS00792">
    <property type="entry name" value="DHPS_1"/>
    <property type="match status" value="1"/>
</dbReference>
<dbReference type="GO" id="GO:0004156">
    <property type="term" value="F:dihydropteroate synthase activity"/>
    <property type="evidence" value="ECO:0007669"/>
    <property type="project" value="UniProtKB-EC"/>
</dbReference>